<evidence type="ECO:0000313" key="4">
    <source>
        <dbReference type="Proteomes" id="UP000465240"/>
    </source>
</evidence>
<dbReference type="Gene3D" id="3.40.30.10">
    <property type="entry name" value="Glutaredoxin"/>
    <property type="match status" value="1"/>
</dbReference>
<proteinExistence type="predicted"/>
<protein>
    <submittedName>
        <fullName evidence="3">Thioredoxin domain-containing protein</fullName>
    </submittedName>
</protein>
<dbReference type="GO" id="GO:0005975">
    <property type="term" value="P:carbohydrate metabolic process"/>
    <property type="evidence" value="ECO:0007669"/>
    <property type="project" value="InterPro"/>
</dbReference>
<evidence type="ECO:0000313" key="2">
    <source>
        <dbReference type="EMBL" id="GFG81086.1"/>
    </source>
</evidence>
<name>A0AAJ1S8C3_9MYCO</name>
<reference evidence="2 4" key="1">
    <citation type="journal article" date="2019" name="Emerg. Microbes Infect.">
        <title>Comprehensive subspecies identification of 175 nontuberculous mycobacteria species based on 7547 genomic profiles.</title>
        <authorList>
            <person name="Matsumoto Y."/>
            <person name="Kinjo T."/>
            <person name="Motooka D."/>
            <person name="Nabeya D."/>
            <person name="Jung N."/>
            <person name="Uechi K."/>
            <person name="Horii T."/>
            <person name="Iida T."/>
            <person name="Fujita J."/>
            <person name="Nakamura S."/>
        </authorList>
    </citation>
    <scope>NUCLEOTIDE SEQUENCE [LARGE SCALE GENOMIC DNA]</scope>
    <source>
        <strain evidence="2 4">JCM 18565</strain>
    </source>
</reference>
<dbReference type="PIRSF" id="PIRSF006402">
    <property type="entry name" value="UCP006402_thioredoxin"/>
    <property type="match status" value="1"/>
</dbReference>
<dbReference type="CDD" id="cd02955">
    <property type="entry name" value="SSP411"/>
    <property type="match status" value="1"/>
</dbReference>
<dbReference type="EMBL" id="BLKX01000001">
    <property type="protein sequence ID" value="GFG81086.1"/>
    <property type="molecule type" value="Genomic_DNA"/>
</dbReference>
<dbReference type="EMBL" id="JAUFSA010000003">
    <property type="protein sequence ID" value="MDP7739142.1"/>
    <property type="molecule type" value="Genomic_DNA"/>
</dbReference>
<dbReference type="InterPro" id="IPR004879">
    <property type="entry name" value="Ssp411-like_TRX"/>
</dbReference>
<dbReference type="InterPro" id="IPR024705">
    <property type="entry name" value="Ssp411"/>
</dbReference>
<feature type="domain" description="Spermatogenesis-associated protein 20-like TRX" evidence="1">
    <location>
        <begin position="9"/>
        <end position="164"/>
    </location>
</feature>
<dbReference type="SUPFAM" id="SSF48208">
    <property type="entry name" value="Six-hairpin glycosidases"/>
    <property type="match status" value="1"/>
</dbReference>
<reference evidence="2" key="2">
    <citation type="submission" date="2020-02" db="EMBL/GenBank/DDBJ databases">
        <authorList>
            <person name="Matsumoto Y."/>
            <person name="Kinjo T."/>
            <person name="Motooka D."/>
            <person name="Nabeya D."/>
            <person name="Jung N."/>
            <person name="Uechi K."/>
            <person name="Horii T."/>
            <person name="Iida T."/>
            <person name="Fujita J."/>
            <person name="Nakamura S."/>
        </authorList>
    </citation>
    <scope>NUCLEOTIDE SEQUENCE</scope>
    <source>
        <strain evidence="2">JCM 18565</strain>
    </source>
</reference>
<dbReference type="PANTHER" id="PTHR42899:SF1">
    <property type="entry name" value="SPERMATOGENESIS-ASSOCIATED PROTEIN 20"/>
    <property type="match status" value="1"/>
</dbReference>
<reference evidence="3" key="3">
    <citation type="submission" date="2023-06" db="EMBL/GenBank/DDBJ databases">
        <title>Identification of two novel mycobacterium reveal diversities and complexities of Mycobacterium gordonae clade.</title>
        <authorList>
            <person name="Matsumoto Y."/>
            <person name="Nakamura S."/>
            <person name="Motooka D."/>
            <person name="Fukushima K."/>
        </authorList>
    </citation>
    <scope>NUCLEOTIDE SEQUENCE</scope>
    <source>
        <strain evidence="3">TY812</strain>
    </source>
</reference>
<dbReference type="InterPro" id="IPR008928">
    <property type="entry name" value="6-hairpin_glycosidase_sf"/>
</dbReference>
<comment type="caution">
    <text evidence="3">The sequence shown here is derived from an EMBL/GenBank/DDBJ whole genome shotgun (WGS) entry which is preliminary data.</text>
</comment>
<organism evidence="3 5">
    <name type="scientific">Mycobacterium paragordonae</name>
    <dbReference type="NCBI Taxonomy" id="1389713"/>
    <lineage>
        <taxon>Bacteria</taxon>
        <taxon>Bacillati</taxon>
        <taxon>Actinomycetota</taxon>
        <taxon>Actinomycetes</taxon>
        <taxon>Mycobacteriales</taxon>
        <taxon>Mycobacteriaceae</taxon>
        <taxon>Mycobacterium</taxon>
    </lineage>
</organism>
<keyword evidence="4" id="KW-1185">Reference proteome</keyword>
<evidence type="ECO:0000313" key="5">
    <source>
        <dbReference type="Proteomes" id="UP001229081"/>
    </source>
</evidence>
<dbReference type="Pfam" id="PF03190">
    <property type="entry name" value="Thioredox_DsbH"/>
    <property type="match status" value="1"/>
</dbReference>
<dbReference type="KEGG" id="mpag:C0J29_24155"/>
<sequence length="673" mass="71338">MNPAERAGTNTLGQATSPYLRQHAGNPVHWQQWSPQALADAAARDVPVLLSIGYAACHWCHVMAHESFDDDEVAAVMNAGFVCIKVDREERPDIDSVYMNATVALTGQGGWPMTCFLTPDGRPFFCGTYYPKEAFLQLLSAITETWAQRRAEVEEASDHIAGELRSMASGLPGGGPQIAPELCDDAVVAVLRDQDTVHGGFGTAPKFPPSALLEGLLRNYERTGSAEVLLAVSRAGAAMARGGIYDQLAGGFARYSVDNAWVVPHFEKMLYDNALLLRCYAHWARRTGDQLARRIAAQTARFLLDDLADGDMFTSSLDADADGREGSTYVWTPAQLTEVLGFDDGRWAATVFGVSRVGTFEHGASVLQLPSDPEDPDDPQRLERIRAALLDARLARAQPGRDDKVVTSWNGLTITALAEASVALDDPGLAHAAQRCATALLNLHVVDGRLRRASLGGSVGDSAAILEDYAMLATGLLALYQLSADDAWLTAATGLLDTAVQHFSDPQRPGRWFDTADDAEQLVLRPADPLDGATPSGASSIAEALLTAAHLVDGDRAERYLQTVGQTLDAHAVLLARAARSAGHWLAVAEAAVRGPLQIAVACAGEVSPLLTDARRLAPGGAIVVGGAVNSSPLLAGRDRVAGADAAYVCRGRLCDLPVTSADQLAAALGIPG</sequence>
<dbReference type="PANTHER" id="PTHR42899">
    <property type="entry name" value="SPERMATOGENESIS-ASSOCIATED PROTEIN 20"/>
    <property type="match status" value="1"/>
</dbReference>
<dbReference type="InterPro" id="IPR036249">
    <property type="entry name" value="Thioredoxin-like_sf"/>
</dbReference>
<gene>
    <name evidence="2" type="ORF">MPRG_43620</name>
    <name evidence="3" type="ORF">QXL92_30895</name>
</gene>
<dbReference type="Proteomes" id="UP000465240">
    <property type="component" value="Unassembled WGS sequence"/>
</dbReference>
<evidence type="ECO:0000313" key="3">
    <source>
        <dbReference type="EMBL" id="MDP7739142.1"/>
    </source>
</evidence>
<dbReference type="RefSeq" id="WP_120793783.1">
    <property type="nucleotide sequence ID" value="NZ_BLKX01000001.1"/>
</dbReference>
<dbReference type="SUPFAM" id="SSF52833">
    <property type="entry name" value="Thioredoxin-like"/>
    <property type="match status" value="1"/>
</dbReference>
<dbReference type="AlphaFoldDB" id="A0AAJ1S8C3"/>
<evidence type="ECO:0000259" key="1">
    <source>
        <dbReference type="Pfam" id="PF03190"/>
    </source>
</evidence>
<accession>A0AAJ1S8C3</accession>
<dbReference type="Proteomes" id="UP001229081">
    <property type="component" value="Unassembled WGS sequence"/>
</dbReference>